<dbReference type="PANTHER" id="PTHR22846:SF2">
    <property type="entry name" value="F-BOX-LIKE_WD REPEAT-CONTAINING PROTEIN EBI"/>
    <property type="match status" value="1"/>
</dbReference>
<protein>
    <submittedName>
        <fullName evidence="7">WD40 repeat-like protein</fullName>
    </submittedName>
</protein>
<dbReference type="EMBL" id="KV426329">
    <property type="protein sequence ID" value="KZV82358.1"/>
    <property type="molecule type" value="Genomic_DNA"/>
</dbReference>
<dbReference type="PANTHER" id="PTHR22846">
    <property type="entry name" value="WD40 REPEAT PROTEIN"/>
    <property type="match status" value="1"/>
</dbReference>
<dbReference type="PROSITE" id="PS50294">
    <property type="entry name" value="WD_REPEATS_REGION"/>
    <property type="match status" value="4"/>
</dbReference>
<dbReference type="CDD" id="cd00200">
    <property type="entry name" value="WD40"/>
    <property type="match status" value="1"/>
</dbReference>
<keyword evidence="2 5" id="KW-0853">WD repeat</keyword>
<gene>
    <name evidence="7" type="ORF">EXIGLDRAFT_657232</name>
</gene>
<accession>A0A165CF86</accession>
<evidence type="ECO:0000256" key="4">
    <source>
        <dbReference type="ARBA" id="ARBA00023242"/>
    </source>
</evidence>
<dbReference type="OrthoDB" id="1367865at2759"/>
<dbReference type="PROSITE" id="PS50082">
    <property type="entry name" value="WD_REPEATS_2"/>
    <property type="match status" value="5"/>
</dbReference>
<dbReference type="SMART" id="SM00320">
    <property type="entry name" value="WD40"/>
    <property type="match status" value="8"/>
</dbReference>
<dbReference type="AlphaFoldDB" id="A0A165CF86"/>
<feature type="repeat" description="WD" evidence="5">
    <location>
        <begin position="215"/>
        <end position="249"/>
    </location>
</feature>
<dbReference type="InterPro" id="IPR006594">
    <property type="entry name" value="LisH"/>
</dbReference>
<name>A0A165CF86_EXIGL</name>
<dbReference type="Gene3D" id="1.20.960.30">
    <property type="match status" value="1"/>
</dbReference>
<feature type="compositionally biased region" description="Low complexity" evidence="6">
    <location>
        <begin position="165"/>
        <end position="174"/>
    </location>
</feature>
<dbReference type="STRING" id="1314781.A0A165CF86"/>
<dbReference type="PRINTS" id="PR00320">
    <property type="entry name" value="GPROTEINBRPT"/>
</dbReference>
<evidence type="ECO:0000256" key="6">
    <source>
        <dbReference type="SAM" id="MobiDB-lite"/>
    </source>
</evidence>
<feature type="repeat" description="WD" evidence="5">
    <location>
        <begin position="450"/>
        <end position="496"/>
    </location>
</feature>
<dbReference type="InterPro" id="IPR001680">
    <property type="entry name" value="WD40_rpt"/>
</dbReference>
<dbReference type="Pfam" id="PF08513">
    <property type="entry name" value="LisH"/>
    <property type="match status" value="1"/>
</dbReference>
<dbReference type="InParanoid" id="A0A165CF86"/>
<dbReference type="Pfam" id="PF00400">
    <property type="entry name" value="WD40"/>
    <property type="match status" value="7"/>
</dbReference>
<comment type="subcellular location">
    <subcellularLocation>
        <location evidence="1">Nucleus</location>
    </subcellularLocation>
</comment>
<proteinExistence type="predicted"/>
<feature type="repeat" description="WD" evidence="5">
    <location>
        <begin position="319"/>
        <end position="360"/>
    </location>
</feature>
<dbReference type="PROSITE" id="PS50896">
    <property type="entry name" value="LISH"/>
    <property type="match status" value="1"/>
</dbReference>
<evidence type="ECO:0000256" key="2">
    <source>
        <dbReference type="ARBA" id="ARBA00022574"/>
    </source>
</evidence>
<dbReference type="SUPFAM" id="SSF50978">
    <property type="entry name" value="WD40 repeat-like"/>
    <property type="match status" value="2"/>
</dbReference>
<feature type="compositionally biased region" description="Basic and acidic residues" evidence="6">
    <location>
        <begin position="144"/>
        <end position="156"/>
    </location>
</feature>
<dbReference type="InterPro" id="IPR036322">
    <property type="entry name" value="WD40_repeat_dom_sf"/>
</dbReference>
<evidence type="ECO:0000313" key="7">
    <source>
        <dbReference type="EMBL" id="KZV82358.1"/>
    </source>
</evidence>
<dbReference type="Gene3D" id="2.130.10.10">
    <property type="entry name" value="YVTN repeat-like/Quinoprotein amine dehydrogenase"/>
    <property type="match status" value="1"/>
</dbReference>
<evidence type="ECO:0000256" key="3">
    <source>
        <dbReference type="ARBA" id="ARBA00022737"/>
    </source>
</evidence>
<dbReference type="GO" id="GO:0000118">
    <property type="term" value="C:histone deacetylase complex"/>
    <property type="evidence" value="ECO:0007669"/>
    <property type="project" value="TreeGrafter"/>
</dbReference>
<dbReference type="GO" id="GO:0006357">
    <property type="term" value="P:regulation of transcription by RNA polymerase II"/>
    <property type="evidence" value="ECO:0007669"/>
    <property type="project" value="TreeGrafter"/>
</dbReference>
<dbReference type="InterPro" id="IPR020472">
    <property type="entry name" value="WD40_PAC1"/>
</dbReference>
<evidence type="ECO:0000256" key="1">
    <source>
        <dbReference type="ARBA" id="ARBA00004123"/>
    </source>
</evidence>
<organism evidence="7 8">
    <name type="scientific">Exidia glandulosa HHB12029</name>
    <dbReference type="NCBI Taxonomy" id="1314781"/>
    <lineage>
        <taxon>Eukaryota</taxon>
        <taxon>Fungi</taxon>
        <taxon>Dikarya</taxon>
        <taxon>Basidiomycota</taxon>
        <taxon>Agaricomycotina</taxon>
        <taxon>Agaricomycetes</taxon>
        <taxon>Auriculariales</taxon>
        <taxon>Exidiaceae</taxon>
        <taxon>Exidia</taxon>
    </lineage>
</organism>
<keyword evidence="8" id="KW-1185">Reference proteome</keyword>
<evidence type="ECO:0000256" key="5">
    <source>
        <dbReference type="PROSITE-ProRule" id="PRU00221"/>
    </source>
</evidence>
<feature type="repeat" description="WD" evidence="5">
    <location>
        <begin position="497"/>
        <end position="538"/>
    </location>
</feature>
<feature type="region of interest" description="Disordered" evidence="6">
    <location>
        <begin position="104"/>
        <end position="174"/>
    </location>
</feature>
<reference evidence="7 8" key="1">
    <citation type="journal article" date="2016" name="Mol. Biol. Evol.">
        <title>Comparative Genomics of Early-Diverging Mushroom-Forming Fungi Provides Insights into the Origins of Lignocellulose Decay Capabilities.</title>
        <authorList>
            <person name="Nagy L.G."/>
            <person name="Riley R."/>
            <person name="Tritt A."/>
            <person name="Adam C."/>
            <person name="Daum C."/>
            <person name="Floudas D."/>
            <person name="Sun H."/>
            <person name="Yadav J.S."/>
            <person name="Pangilinan J."/>
            <person name="Larsson K.H."/>
            <person name="Matsuura K."/>
            <person name="Barry K."/>
            <person name="Labutti K."/>
            <person name="Kuo R."/>
            <person name="Ohm R.A."/>
            <person name="Bhattacharya S.S."/>
            <person name="Shirouzu T."/>
            <person name="Yoshinaga Y."/>
            <person name="Martin F.M."/>
            <person name="Grigoriev I.V."/>
            <person name="Hibbett D.S."/>
        </authorList>
    </citation>
    <scope>NUCLEOTIDE SEQUENCE [LARGE SCALE GENOMIC DNA]</scope>
    <source>
        <strain evidence="7 8">HHB12029</strain>
    </source>
</reference>
<sequence>MPTARTPNHNVSLGAEEINCLVYNYLMDSGFEHAAFVLRAESPLGASPFAKAYVKRGLLVELLAKALLYTEVEAHWKDGAAFPVTCKAPFSLLKKHVCSSVAKQRPNGATGDAPPSRQDPPPVLNGVNGTHEAPKRKASQQQIPEDRSGKRARVDADLPPPQAKPPAATAKPAPIVVPAPAPAAAVVTVNGKEHLTQTPIPPKPTPPKQPVFRQLRGHQGVVYCSSWNLAEPRTFATGSQDGTIRIWDVPPHSDQPVTCLRTLKEDPAPAPADAVTTGEEPKHDIICLDFNRYGTLIAGGSFDHYLRVWKKDGTLGFSHKNHTAPIFNVKFSPSGLFLLTASLDGTAAIFDVRAKKLVREYQYHEGSCLDIDWFDEDTFVSCGSDHKINVFTRVSTVPFRIYRGHDEDVSQVKFCANRKLMASCSDDRTARVWSTRDFKSAASAESVAILRGHEDSVTSLNWIPTRDGKDQTIIATASFDDTARLWDAVTGNCLHVIRGHAHKCYTATFSPDGLYLSTGGGDSTVRITSVKTGKLLFQHKFERSEGAVYDVSWRRTPEGEIRMAACIDSTVALFDVLKLQLPPS</sequence>
<dbReference type="InterPro" id="IPR015943">
    <property type="entry name" value="WD40/YVTN_repeat-like_dom_sf"/>
</dbReference>
<evidence type="ECO:0000313" key="8">
    <source>
        <dbReference type="Proteomes" id="UP000077266"/>
    </source>
</evidence>
<feature type="repeat" description="WD" evidence="5">
    <location>
        <begin position="402"/>
        <end position="443"/>
    </location>
</feature>
<keyword evidence="4" id="KW-0539">Nucleus</keyword>
<dbReference type="InterPro" id="IPR045183">
    <property type="entry name" value="Ebi-like"/>
</dbReference>
<dbReference type="Proteomes" id="UP000077266">
    <property type="component" value="Unassembled WGS sequence"/>
</dbReference>
<dbReference type="GO" id="GO:0003714">
    <property type="term" value="F:transcription corepressor activity"/>
    <property type="evidence" value="ECO:0007669"/>
    <property type="project" value="InterPro"/>
</dbReference>
<keyword evidence="3" id="KW-0677">Repeat</keyword>
<dbReference type="FunCoup" id="A0A165CF86">
    <property type="interactions" value="182"/>
</dbReference>